<evidence type="ECO:0000256" key="6">
    <source>
        <dbReference type="SAM" id="SignalP"/>
    </source>
</evidence>
<dbReference type="SUPFAM" id="SSF54001">
    <property type="entry name" value="Cysteine proteinases"/>
    <property type="match status" value="1"/>
</dbReference>
<dbReference type="PANTHER" id="PTHR47053:SF1">
    <property type="entry name" value="MUREIN DD-ENDOPEPTIDASE MEPH-RELATED"/>
    <property type="match status" value="1"/>
</dbReference>
<dbReference type="GO" id="GO:0008234">
    <property type="term" value="F:cysteine-type peptidase activity"/>
    <property type="evidence" value="ECO:0007669"/>
    <property type="project" value="UniProtKB-KW"/>
</dbReference>
<protein>
    <submittedName>
        <fullName evidence="9">Hydrolase</fullName>
    </submittedName>
</protein>
<evidence type="ECO:0000259" key="7">
    <source>
        <dbReference type="PROSITE" id="PS51272"/>
    </source>
</evidence>
<dbReference type="PROSITE" id="PS51272">
    <property type="entry name" value="SLH"/>
    <property type="match status" value="3"/>
</dbReference>
<evidence type="ECO:0000256" key="2">
    <source>
        <dbReference type="ARBA" id="ARBA00022670"/>
    </source>
</evidence>
<dbReference type="KEGG" id="mcui:G8O30_11685"/>
<evidence type="ECO:0000256" key="1">
    <source>
        <dbReference type="ARBA" id="ARBA00007074"/>
    </source>
</evidence>
<feature type="chain" id="PRO_5032990232" evidence="6">
    <location>
        <begin position="24"/>
        <end position="335"/>
    </location>
</feature>
<dbReference type="Gene3D" id="3.90.1720.10">
    <property type="entry name" value="endopeptidase domain like (from Nostoc punctiforme)"/>
    <property type="match status" value="1"/>
</dbReference>
<feature type="domain" description="SLH" evidence="7">
    <location>
        <begin position="162"/>
        <end position="220"/>
    </location>
</feature>
<evidence type="ECO:0000259" key="8">
    <source>
        <dbReference type="PROSITE" id="PS51935"/>
    </source>
</evidence>
<keyword evidence="10" id="KW-1185">Reference proteome</keyword>
<name>A0A7S8CCN9_9BACI</name>
<evidence type="ECO:0000256" key="5">
    <source>
        <dbReference type="ARBA" id="ARBA00022807"/>
    </source>
</evidence>
<dbReference type="PANTHER" id="PTHR47053">
    <property type="entry name" value="MUREIN DD-ENDOPEPTIDASE MEPH-RELATED"/>
    <property type="match status" value="1"/>
</dbReference>
<dbReference type="InterPro" id="IPR000064">
    <property type="entry name" value="NLP_P60_dom"/>
</dbReference>
<keyword evidence="5" id="KW-0788">Thiol protease</keyword>
<dbReference type="Proteomes" id="UP000593626">
    <property type="component" value="Chromosome"/>
</dbReference>
<evidence type="ECO:0000313" key="10">
    <source>
        <dbReference type="Proteomes" id="UP000593626"/>
    </source>
</evidence>
<accession>A0A7S8CCN9</accession>
<gene>
    <name evidence="9" type="ORF">G8O30_11685</name>
</gene>
<feature type="domain" description="NlpC/P60" evidence="8">
    <location>
        <begin position="25"/>
        <end position="148"/>
    </location>
</feature>
<dbReference type="PROSITE" id="PS51935">
    <property type="entry name" value="NLPC_P60"/>
    <property type="match status" value="1"/>
</dbReference>
<dbReference type="GO" id="GO:0006508">
    <property type="term" value="P:proteolysis"/>
    <property type="evidence" value="ECO:0007669"/>
    <property type="project" value="UniProtKB-KW"/>
</dbReference>
<feature type="domain" description="SLH" evidence="7">
    <location>
        <begin position="285"/>
        <end position="335"/>
    </location>
</feature>
<evidence type="ECO:0000313" key="9">
    <source>
        <dbReference type="EMBL" id="QPC47564.1"/>
    </source>
</evidence>
<keyword evidence="4 9" id="KW-0378">Hydrolase</keyword>
<dbReference type="Pfam" id="PF00877">
    <property type="entry name" value="NLPC_P60"/>
    <property type="match status" value="1"/>
</dbReference>
<organism evidence="9 10">
    <name type="scientific">Mangrovibacillus cuniculi</name>
    <dbReference type="NCBI Taxonomy" id="2593652"/>
    <lineage>
        <taxon>Bacteria</taxon>
        <taxon>Bacillati</taxon>
        <taxon>Bacillota</taxon>
        <taxon>Bacilli</taxon>
        <taxon>Bacillales</taxon>
        <taxon>Bacillaceae</taxon>
        <taxon>Mangrovibacillus</taxon>
    </lineage>
</organism>
<dbReference type="InterPro" id="IPR038765">
    <property type="entry name" value="Papain-like_cys_pep_sf"/>
</dbReference>
<keyword evidence="3 6" id="KW-0732">Signal</keyword>
<dbReference type="Pfam" id="PF00395">
    <property type="entry name" value="SLH"/>
    <property type="match status" value="3"/>
</dbReference>
<sequence length="335" mass="36732">MKKLVTFVTLFLFSISFYSVGHAKESQGESLVEYAKKFIGVPYAFGGTTPSAFDCSGFMLYVYKEFGISLPRTSASQSLEGQAVAKSDLQPGDLVFFANTYKSGVSHAGIYIGDNKFISATSSKGVKIDSINDPYYWGSRYHSARRVLSDVSFSASDLPTLPAGQYHDVTSKHWAFSAITSLGQQGIISGYDHSIFEPSNDIKRSEVAKMIADKLNLKPSSSSQFSDVPSTHWAFGYINTLAEQGLMGGYGNDRFLPNQAITRGEIAALFTRVFAFSANNAGKAKNFHDISNHWAKNSISELSSHNIVTGYNDGTFKPNNSSTRAEFSVFLYRVQ</sequence>
<evidence type="ECO:0000256" key="3">
    <source>
        <dbReference type="ARBA" id="ARBA00022729"/>
    </source>
</evidence>
<dbReference type="EMBL" id="CP049742">
    <property type="protein sequence ID" value="QPC47564.1"/>
    <property type="molecule type" value="Genomic_DNA"/>
</dbReference>
<dbReference type="RefSeq" id="WP_239672235.1">
    <property type="nucleotide sequence ID" value="NZ_CP049742.1"/>
</dbReference>
<dbReference type="AlphaFoldDB" id="A0A7S8CCN9"/>
<keyword evidence="2" id="KW-0645">Protease</keyword>
<reference evidence="9 10" key="1">
    <citation type="submission" date="2019-07" db="EMBL/GenBank/DDBJ databases">
        <title>Genome sequence of 2 isolates from Red Sea Mangroves.</title>
        <authorList>
            <person name="Sefrji F."/>
            <person name="Michoud G."/>
            <person name="Merlino G."/>
            <person name="Daffonchio D."/>
        </authorList>
    </citation>
    <scope>NUCLEOTIDE SEQUENCE [LARGE SCALE GENOMIC DNA]</scope>
    <source>
        <strain evidence="9 10">R1DC41</strain>
    </source>
</reference>
<dbReference type="InterPro" id="IPR051202">
    <property type="entry name" value="Peptidase_C40"/>
</dbReference>
<evidence type="ECO:0000256" key="4">
    <source>
        <dbReference type="ARBA" id="ARBA00022801"/>
    </source>
</evidence>
<feature type="domain" description="SLH" evidence="7">
    <location>
        <begin position="221"/>
        <end position="284"/>
    </location>
</feature>
<comment type="similarity">
    <text evidence="1">Belongs to the peptidase C40 family.</text>
</comment>
<feature type="signal peptide" evidence="6">
    <location>
        <begin position="1"/>
        <end position="23"/>
    </location>
</feature>
<proteinExistence type="inferred from homology"/>
<dbReference type="InterPro" id="IPR001119">
    <property type="entry name" value="SLH_dom"/>
</dbReference>